<comment type="similarity">
    <text evidence="4">Belongs to the metallo-beta-lactamase superfamily. Type III sulfatase family.</text>
</comment>
<dbReference type="PANTHER" id="PTHR43223">
    <property type="entry name" value="ALKYL/ARYL-SULFATASE"/>
    <property type="match status" value="1"/>
</dbReference>
<dbReference type="InterPro" id="IPR029229">
    <property type="entry name" value="Alkyl_sulf_C"/>
</dbReference>
<evidence type="ECO:0000256" key="3">
    <source>
        <dbReference type="ARBA" id="ARBA00022833"/>
    </source>
</evidence>
<dbReference type="SMART" id="SM00849">
    <property type="entry name" value="Lactamase_B"/>
    <property type="match status" value="1"/>
</dbReference>
<keyword evidence="7" id="KW-1185">Reference proteome</keyword>
<dbReference type="Pfam" id="PF14863">
    <property type="entry name" value="Alkyl_sulf_dimr"/>
    <property type="match status" value="1"/>
</dbReference>
<dbReference type="Pfam" id="PF00753">
    <property type="entry name" value="Lactamase_B"/>
    <property type="match status" value="1"/>
</dbReference>
<dbReference type="RefSeq" id="WP_165821341.1">
    <property type="nucleotide sequence ID" value="NZ_ONZG01000001.1"/>
</dbReference>
<keyword evidence="3" id="KW-0862">Zinc</keyword>
<evidence type="ECO:0000256" key="2">
    <source>
        <dbReference type="ARBA" id="ARBA00022801"/>
    </source>
</evidence>
<dbReference type="GO" id="GO:0018909">
    <property type="term" value="P:dodecyl sulfate metabolic process"/>
    <property type="evidence" value="ECO:0007669"/>
    <property type="project" value="InterPro"/>
</dbReference>
<evidence type="ECO:0000256" key="4">
    <source>
        <dbReference type="ARBA" id="ARBA00033751"/>
    </source>
</evidence>
<dbReference type="Gene3D" id="3.30.1050.10">
    <property type="entry name" value="SCP2 sterol-binding domain"/>
    <property type="match status" value="1"/>
</dbReference>
<dbReference type="InterPro" id="IPR052195">
    <property type="entry name" value="Bact_Alkyl/Aryl-Sulfatase"/>
</dbReference>
<evidence type="ECO:0000259" key="5">
    <source>
        <dbReference type="SMART" id="SM00849"/>
    </source>
</evidence>
<reference evidence="7" key="1">
    <citation type="submission" date="2018-03" db="EMBL/GenBank/DDBJ databases">
        <authorList>
            <person name="Rodrigo-Torres L."/>
            <person name="Arahal R. D."/>
            <person name="Lucena T."/>
        </authorList>
    </citation>
    <scope>NUCLEOTIDE SEQUENCE [LARGE SCALE GENOMIC DNA]</scope>
    <source>
        <strain evidence="7">CECT 7615</strain>
    </source>
</reference>
<evidence type="ECO:0000256" key="1">
    <source>
        <dbReference type="ARBA" id="ARBA00022723"/>
    </source>
</evidence>
<keyword evidence="2 6" id="KW-0378">Hydrolase</keyword>
<dbReference type="Proteomes" id="UP000244898">
    <property type="component" value="Unassembled WGS sequence"/>
</dbReference>
<accession>A0A2R8C3A0</accession>
<keyword evidence="1" id="KW-0479">Metal-binding</keyword>
<dbReference type="InterPro" id="IPR036866">
    <property type="entry name" value="RibonucZ/Hydroxyglut_hydro"/>
</dbReference>
<dbReference type="EMBL" id="ONZG01000001">
    <property type="protein sequence ID" value="SPJ26877.1"/>
    <property type="molecule type" value="Genomic_DNA"/>
</dbReference>
<dbReference type="InterPro" id="IPR044097">
    <property type="entry name" value="Bds1/SdsA1_MBL-fold"/>
</dbReference>
<dbReference type="SUPFAM" id="SSF55718">
    <property type="entry name" value="SCP-like"/>
    <property type="match status" value="1"/>
</dbReference>
<evidence type="ECO:0000313" key="7">
    <source>
        <dbReference type="Proteomes" id="UP000244898"/>
    </source>
</evidence>
<dbReference type="GO" id="GO:0046872">
    <property type="term" value="F:metal ion binding"/>
    <property type="evidence" value="ECO:0007669"/>
    <property type="project" value="UniProtKB-KW"/>
</dbReference>
<dbReference type="GO" id="GO:0046983">
    <property type="term" value="F:protein dimerization activity"/>
    <property type="evidence" value="ECO:0007669"/>
    <property type="project" value="InterPro"/>
</dbReference>
<dbReference type="InterPro" id="IPR038536">
    <property type="entry name" value="Alkyl/aryl-sulf_dimr_sf"/>
</dbReference>
<dbReference type="Gene3D" id="3.60.15.30">
    <property type="entry name" value="Metallo-beta-lactamase domain"/>
    <property type="match status" value="1"/>
</dbReference>
<dbReference type="SUPFAM" id="SSF56281">
    <property type="entry name" value="Metallo-hydrolase/oxidoreductase"/>
    <property type="match status" value="1"/>
</dbReference>
<dbReference type="Gene3D" id="1.25.40.880">
    <property type="entry name" value="Alkyl sulfatase, dimerisation domain"/>
    <property type="match status" value="1"/>
</dbReference>
<proteinExistence type="inferred from homology"/>
<dbReference type="PANTHER" id="PTHR43223:SF2">
    <property type="entry name" value="METALLO-BETA-LACTAMASE DOMAIN-CONTAINING PROTEIN"/>
    <property type="match status" value="1"/>
</dbReference>
<dbReference type="InterPro" id="IPR036527">
    <property type="entry name" value="SCP2_sterol-bd_dom_sf"/>
</dbReference>
<dbReference type="EC" id="3.1.6.-" evidence="6"/>
<evidence type="ECO:0000313" key="6">
    <source>
        <dbReference type="EMBL" id="SPJ26877.1"/>
    </source>
</evidence>
<dbReference type="Pfam" id="PF14864">
    <property type="entry name" value="Alkyl_sulf_C"/>
    <property type="match status" value="1"/>
</dbReference>
<dbReference type="InterPro" id="IPR001279">
    <property type="entry name" value="Metallo-B-lactamas"/>
</dbReference>
<dbReference type="GO" id="GO:0018741">
    <property type="term" value="F:linear primary-alkylsulfatase activity"/>
    <property type="evidence" value="ECO:0007669"/>
    <property type="project" value="InterPro"/>
</dbReference>
<protein>
    <submittedName>
        <fullName evidence="6">Alkyl/aryl-sulfatase YjcS</fullName>
        <ecNumber evidence="6">3.1.6.-</ecNumber>
    </submittedName>
</protein>
<dbReference type="AlphaFoldDB" id="A0A2R8C3A0"/>
<name>A0A2R8C3A0_9RHOB</name>
<feature type="domain" description="Metallo-beta-lactamase" evidence="5">
    <location>
        <begin position="80"/>
        <end position="297"/>
    </location>
</feature>
<organism evidence="6 7">
    <name type="scientific">Falsiruegeria mediterranea M17</name>
    <dbReference type="NCBI Taxonomy" id="1200281"/>
    <lineage>
        <taxon>Bacteria</taxon>
        <taxon>Pseudomonadati</taxon>
        <taxon>Pseudomonadota</taxon>
        <taxon>Alphaproteobacteria</taxon>
        <taxon>Rhodobacterales</taxon>
        <taxon>Roseobacteraceae</taxon>
        <taxon>Falsiruegeria</taxon>
    </lineage>
</organism>
<gene>
    <name evidence="6" type="primary">yjcS</name>
    <name evidence="6" type="ORF">TRM7615_00346</name>
</gene>
<dbReference type="CDD" id="cd07710">
    <property type="entry name" value="arylsulfatase_Sdsa1-like_MBL-fold"/>
    <property type="match status" value="1"/>
</dbReference>
<sequence>MKAFLAGAATATAMIAIVTGIGGYIWLTADEGGSDTATETTFAAVARSDALPDVKTHNKIFEKRIEEPIPGVHVAIGYGLANVIVIDAPEGLILIDTLESIRAAEGLAPWLDKMRENTGKPVTDVIYTHNHADHVFGAGVLLEGQDHVPRIWTQAETEARVNEVVGILSPITFKRAMRMFGTYLPDENFENNGIGPRLLSNHSDGFDFIPPTDVIDDYAEVTMAGENLILMHAPGETGDQLAIYLPGRSLLLPADNYYHAFPNLYTVRGTPYRDPRKWAHSLDMMSGLGAETMIPHHSQPVMGADEIHKRLTDYRDAIQFVYDETIRMINAGLTPDEIAERIELPPHLANAPYLKELYGRVDFAAKAVFSGTLGWFSGDPADLRPPTPGRQAQLMADLAGGNDALFAAGEASLADGDAGWALILGSQLQRLDDDRAAALRAAAMRELAARETASSVRNYFLTSAAEADGFTLPLASISASPDRMLNGIPIDRFLGILTTNVDVPAVVDKSLSYGFEFTDAQNYTIRIHRGVAYLEDGLADDNVGRLTTTTDVFRAIAVQRRNPAKVLVAGEMQVTGSIAGLTTFLGYFNPPLQEN</sequence>
<dbReference type="InterPro" id="IPR029228">
    <property type="entry name" value="Alkyl_sulf_dimr"/>
</dbReference>